<evidence type="ECO:0000256" key="1">
    <source>
        <dbReference type="SAM" id="MobiDB-lite"/>
    </source>
</evidence>
<reference evidence="2" key="1">
    <citation type="submission" date="2019-03" db="EMBL/GenBank/DDBJ databases">
        <title>WGS assembly of Setaria viridis.</title>
        <authorList>
            <person name="Huang P."/>
            <person name="Jenkins J."/>
            <person name="Grimwood J."/>
            <person name="Barry K."/>
            <person name="Healey A."/>
            <person name="Mamidi S."/>
            <person name="Sreedasyam A."/>
            <person name="Shu S."/>
            <person name="Feldman M."/>
            <person name="Wu J."/>
            <person name="Yu Y."/>
            <person name="Chen C."/>
            <person name="Johnson J."/>
            <person name="Rokhsar D."/>
            <person name="Baxter I."/>
            <person name="Schmutz J."/>
            <person name="Brutnell T."/>
            <person name="Kellogg E."/>
        </authorList>
    </citation>
    <scope>NUCLEOTIDE SEQUENCE [LARGE SCALE GENOMIC DNA]</scope>
</reference>
<dbReference type="AlphaFoldDB" id="A0A4U6TQ06"/>
<name>A0A4U6TQ06_SETVI</name>
<gene>
    <name evidence="2" type="ORF">SEVIR_8G054800v2</name>
</gene>
<dbReference type="EMBL" id="CM016559">
    <property type="protein sequence ID" value="TKV99606.1"/>
    <property type="molecule type" value="Genomic_DNA"/>
</dbReference>
<evidence type="ECO:0000313" key="3">
    <source>
        <dbReference type="Proteomes" id="UP000298652"/>
    </source>
</evidence>
<feature type="region of interest" description="Disordered" evidence="1">
    <location>
        <begin position="188"/>
        <end position="223"/>
    </location>
</feature>
<accession>A0A4U6TQ06</accession>
<organism evidence="2 3">
    <name type="scientific">Setaria viridis</name>
    <name type="common">Green bristlegrass</name>
    <name type="synonym">Setaria italica subsp. viridis</name>
    <dbReference type="NCBI Taxonomy" id="4556"/>
    <lineage>
        <taxon>Eukaryota</taxon>
        <taxon>Viridiplantae</taxon>
        <taxon>Streptophyta</taxon>
        <taxon>Embryophyta</taxon>
        <taxon>Tracheophyta</taxon>
        <taxon>Spermatophyta</taxon>
        <taxon>Magnoliopsida</taxon>
        <taxon>Liliopsida</taxon>
        <taxon>Poales</taxon>
        <taxon>Poaceae</taxon>
        <taxon>PACMAD clade</taxon>
        <taxon>Panicoideae</taxon>
        <taxon>Panicodae</taxon>
        <taxon>Paniceae</taxon>
        <taxon>Cenchrinae</taxon>
        <taxon>Setaria</taxon>
    </lineage>
</organism>
<dbReference type="Gramene" id="TKV99606">
    <property type="protein sequence ID" value="TKV99606"/>
    <property type="gene ID" value="SEVIR_8G054800v2"/>
</dbReference>
<proteinExistence type="predicted"/>
<evidence type="ECO:0000313" key="2">
    <source>
        <dbReference type="EMBL" id="TKV99606.1"/>
    </source>
</evidence>
<protein>
    <submittedName>
        <fullName evidence="2">Uncharacterized protein</fullName>
    </submittedName>
</protein>
<keyword evidence="3" id="KW-1185">Reference proteome</keyword>
<sequence>MPWSYSGSSRERQLLFLSLGSRSRRHCWSAAQGCGGAGSELVPGRREVGAPGPGVRGHHHSLFNLLTGVALPGEVVGGREPPESVANPVYVIWRDRPGPARICRIAEVPVLRCEYFFPINLVKTKTLFEERPLFQKRFMEKLGVLAQEAASCGSEVGLFGVCFLAASFYGRRPPARCNAIPCSRAASSTRARPHRPSARGPSPPTRTRQRCSARGTPVNPGEPPSADARALICLLKYMMFEI</sequence>
<dbReference type="Proteomes" id="UP000298652">
    <property type="component" value="Chromosome 8"/>
</dbReference>